<accession>A0A060WFF3</accession>
<feature type="region of interest" description="Disordered" evidence="1">
    <location>
        <begin position="131"/>
        <end position="247"/>
    </location>
</feature>
<feature type="domain" description="R3H" evidence="2">
    <location>
        <begin position="51"/>
        <end position="116"/>
    </location>
</feature>
<feature type="compositionally biased region" description="Polar residues" evidence="1">
    <location>
        <begin position="307"/>
        <end position="316"/>
    </location>
</feature>
<feature type="region of interest" description="Disordered" evidence="1">
    <location>
        <begin position="305"/>
        <end position="333"/>
    </location>
</feature>
<dbReference type="PaxDb" id="8022-A0A060WFF3"/>
<dbReference type="SMART" id="SM00393">
    <property type="entry name" value="R3H"/>
    <property type="match status" value="1"/>
</dbReference>
<reference evidence="3" key="1">
    <citation type="journal article" date="2014" name="Nat. Commun.">
        <title>The rainbow trout genome provides novel insights into evolution after whole-genome duplication in vertebrates.</title>
        <authorList>
            <person name="Berthelot C."/>
            <person name="Brunet F."/>
            <person name="Chalopin D."/>
            <person name="Juanchich A."/>
            <person name="Bernard M."/>
            <person name="Noel B."/>
            <person name="Bento P."/>
            <person name="Da Silva C."/>
            <person name="Labadie K."/>
            <person name="Alberti A."/>
            <person name="Aury J.M."/>
            <person name="Louis A."/>
            <person name="Dehais P."/>
            <person name="Bardou P."/>
            <person name="Montfort J."/>
            <person name="Klopp C."/>
            <person name="Cabau C."/>
            <person name="Gaspin C."/>
            <person name="Thorgaard G.H."/>
            <person name="Boussaha M."/>
            <person name="Quillet E."/>
            <person name="Guyomard R."/>
            <person name="Galiana D."/>
            <person name="Bobe J."/>
            <person name="Volff J.N."/>
            <person name="Genet C."/>
            <person name="Wincker P."/>
            <person name="Jaillon O."/>
            <person name="Roest Crollius H."/>
            <person name="Guiguen Y."/>
        </authorList>
    </citation>
    <scope>NUCLEOTIDE SEQUENCE [LARGE SCALE GENOMIC DNA]</scope>
</reference>
<dbReference type="EMBL" id="FR904434">
    <property type="protein sequence ID" value="CDQ63255.1"/>
    <property type="molecule type" value="Genomic_DNA"/>
</dbReference>
<dbReference type="GO" id="GO:0003676">
    <property type="term" value="F:nucleic acid binding"/>
    <property type="evidence" value="ECO:0007669"/>
    <property type="project" value="UniProtKB-UniRule"/>
</dbReference>
<organism evidence="3 4">
    <name type="scientific">Oncorhynchus mykiss</name>
    <name type="common">Rainbow trout</name>
    <name type="synonym">Salmo gairdneri</name>
    <dbReference type="NCBI Taxonomy" id="8022"/>
    <lineage>
        <taxon>Eukaryota</taxon>
        <taxon>Metazoa</taxon>
        <taxon>Chordata</taxon>
        <taxon>Craniata</taxon>
        <taxon>Vertebrata</taxon>
        <taxon>Euteleostomi</taxon>
        <taxon>Actinopterygii</taxon>
        <taxon>Neopterygii</taxon>
        <taxon>Teleostei</taxon>
        <taxon>Protacanthopterygii</taxon>
        <taxon>Salmoniformes</taxon>
        <taxon>Salmonidae</taxon>
        <taxon>Salmoninae</taxon>
        <taxon>Oncorhynchus</taxon>
    </lineage>
</organism>
<dbReference type="Pfam" id="PF01424">
    <property type="entry name" value="R3H"/>
    <property type="match status" value="1"/>
</dbReference>
<dbReference type="InterPro" id="IPR036867">
    <property type="entry name" value="R3H_dom_sf"/>
</dbReference>
<evidence type="ECO:0000313" key="3">
    <source>
        <dbReference type="EMBL" id="CDQ63255.1"/>
    </source>
</evidence>
<gene>
    <name evidence="3" type="ORF">GSONMT00068767001</name>
</gene>
<dbReference type="PROSITE" id="PS51061">
    <property type="entry name" value="R3H"/>
    <property type="match status" value="1"/>
</dbReference>
<evidence type="ECO:0000313" key="4">
    <source>
        <dbReference type="Proteomes" id="UP000193380"/>
    </source>
</evidence>
<dbReference type="SUPFAM" id="SSF82708">
    <property type="entry name" value="R3H domain"/>
    <property type="match status" value="1"/>
</dbReference>
<dbReference type="InterPro" id="IPR001374">
    <property type="entry name" value="R3H_dom"/>
</dbReference>
<dbReference type="Proteomes" id="UP000193380">
    <property type="component" value="Unassembled WGS sequence"/>
</dbReference>
<reference evidence="3" key="2">
    <citation type="submission" date="2014-03" db="EMBL/GenBank/DDBJ databases">
        <authorList>
            <person name="Genoscope - CEA"/>
        </authorList>
    </citation>
    <scope>NUCLEOTIDE SEQUENCE</scope>
</reference>
<feature type="compositionally biased region" description="Low complexity" evidence="1">
    <location>
        <begin position="204"/>
        <end position="226"/>
    </location>
</feature>
<feature type="compositionally biased region" description="Polar residues" evidence="1">
    <location>
        <begin position="227"/>
        <end position="247"/>
    </location>
</feature>
<evidence type="ECO:0000259" key="2">
    <source>
        <dbReference type="PROSITE" id="PS51061"/>
    </source>
</evidence>
<evidence type="ECO:0000256" key="1">
    <source>
        <dbReference type="SAM" id="MobiDB-lite"/>
    </source>
</evidence>
<dbReference type="Gene3D" id="3.30.70.330">
    <property type="match status" value="1"/>
</dbReference>
<dbReference type="InterPro" id="IPR039884">
    <property type="entry name" value="R3HC1/R3HCL"/>
</dbReference>
<dbReference type="InterPro" id="IPR012677">
    <property type="entry name" value="Nucleotide-bd_a/b_plait_sf"/>
</dbReference>
<dbReference type="STRING" id="8022.A0A060WFF3"/>
<dbReference type="PANTHER" id="PTHR21678:SF6">
    <property type="entry name" value="R3H AND COILED-COIL DOMAIN-CONTAINING PROTEIN 1"/>
    <property type="match status" value="1"/>
</dbReference>
<name>A0A060WFF3_ONCMY</name>
<dbReference type="Gene3D" id="3.30.1370.50">
    <property type="entry name" value="R3H-like domain"/>
    <property type="match status" value="1"/>
</dbReference>
<proteinExistence type="predicted"/>
<sequence>MTGQGRIHGGWLRFLQAFGIISQLFFLLQSANIATLAFPCFDGCYLPKQENEFVHTVLHELDAYLQREKQKSALLFPPLSSRLRYLIHKTTENHRNLATFSVGEGWSRRVVVCYSHLRLDLGDESNTDSFYNEAPRRGMGMQSSRMDLQPRPLAQRSGGNAKRPDKAIYVPRAARDRQRDSGSNLHGPPAGVDLDLPLPTLSFTSSGCTSTSESCSCCSSDTTEGTLSETQANTNQDSVPSNTTSAGQEDDFIRFSAEEPCPHPPAWGQTVSYFMALTLEHQTREAQEEEEHVAEEHVAEEVLTEESSVGSSNVTSHQHHASHTTPAKDAASDAVDFSQEIKAHLTETDVAIEHAHNDYSCFENVWINQDEFGHVIEIYDFPAMFKTGDLLDAFADYSDEGMKIKWVDNTHALGVFSSQSAALHALSIRHPLLKTCTLSDGSKKAKGKAIRRAEFIQPVKERPRTDSANGIQSPGSAERWNALTTFLTATAGMSGYNLATRLQMSLLLK</sequence>
<protein>
    <recommendedName>
        <fullName evidence="2">R3H domain-containing protein</fullName>
    </recommendedName>
</protein>
<dbReference type="PANTHER" id="PTHR21678">
    <property type="entry name" value="GROWTH INHIBITION AND DIFFERENTIATION RELATED PROTEIN 88"/>
    <property type="match status" value="1"/>
</dbReference>
<dbReference type="AlphaFoldDB" id="A0A060WFF3"/>